<comment type="caution">
    <text evidence="2">The sequence shown here is derived from an EMBL/GenBank/DDBJ whole genome shotgun (WGS) entry which is preliminary data.</text>
</comment>
<reference evidence="2 3" key="1">
    <citation type="journal article" date="2019" name="Sci. Rep.">
        <title>Orb-weaving spider Araneus ventricosus genome elucidates the spidroin gene catalogue.</title>
        <authorList>
            <person name="Kono N."/>
            <person name="Nakamura H."/>
            <person name="Ohtoshi R."/>
            <person name="Moran D.A.P."/>
            <person name="Shinohara A."/>
            <person name="Yoshida Y."/>
            <person name="Fujiwara M."/>
            <person name="Mori M."/>
            <person name="Tomita M."/>
            <person name="Arakawa K."/>
        </authorList>
    </citation>
    <scope>NUCLEOTIDE SEQUENCE [LARGE SCALE GENOMIC DNA]</scope>
</reference>
<evidence type="ECO:0000259" key="1">
    <source>
        <dbReference type="Pfam" id="PF01498"/>
    </source>
</evidence>
<evidence type="ECO:0000313" key="3">
    <source>
        <dbReference type="Proteomes" id="UP000499080"/>
    </source>
</evidence>
<gene>
    <name evidence="2" type="ORF">AVEN_250807_1</name>
</gene>
<name>A0A4Y2IU89_ARAVE</name>
<proteinExistence type="predicted"/>
<dbReference type="GO" id="GO:0015074">
    <property type="term" value="P:DNA integration"/>
    <property type="evidence" value="ECO:0007669"/>
    <property type="project" value="InterPro"/>
</dbReference>
<keyword evidence="3" id="KW-1185">Reference proteome</keyword>
<dbReference type="Pfam" id="PF01498">
    <property type="entry name" value="HTH_Tnp_Tc3_2"/>
    <property type="match status" value="1"/>
</dbReference>
<dbReference type="EMBL" id="BGPR01002945">
    <property type="protein sequence ID" value="GBM81413.1"/>
    <property type="molecule type" value="Genomic_DNA"/>
</dbReference>
<protein>
    <recommendedName>
        <fullName evidence="1">Transposase Tc1-like domain-containing protein</fullName>
    </recommendedName>
</protein>
<dbReference type="GO" id="GO:0006313">
    <property type="term" value="P:DNA transposition"/>
    <property type="evidence" value="ECO:0007669"/>
    <property type="project" value="InterPro"/>
</dbReference>
<feature type="domain" description="Transposase Tc1-like" evidence="1">
    <location>
        <begin position="17"/>
        <end position="87"/>
    </location>
</feature>
<dbReference type="InterPro" id="IPR002492">
    <property type="entry name" value="Transposase_Tc1-like"/>
</dbReference>
<organism evidence="2 3">
    <name type="scientific">Araneus ventricosus</name>
    <name type="common">Orbweaver spider</name>
    <name type="synonym">Epeira ventricosa</name>
    <dbReference type="NCBI Taxonomy" id="182803"/>
    <lineage>
        <taxon>Eukaryota</taxon>
        <taxon>Metazoa</taxon>
        <taxon>Ecdysozoa</taxon>
        <taxon>Arthropoda</taxon>
        <taxon>Chelicerata</taxon>
        <taxon>Arachnida</taxon>
        <taxon>Araneae</taxon>
        <taxon>Araneomorphae</taxon>
        <taxon>Entelegynae</taxon>
        <taxon>Araneoidea</taxon>
        <taxon>Araneidae</taxon>
        <taxon>Araneus</taxon>
    </lineage>
</organism>
<dbReference type="AlphaFoldDB" id="A0A4Y2IU89"/>
<sequence length="138" mass="16394">MSLVKTQKAINDRGEHRLRRLVKSDRHATVDTLTAQMNQQCSRKLSRTTLQRTLLRIDFRSRRLISEPMLTSLHRKKRRAFTLQHKHWTLEQWEKVGFQMSLVSYCIRSMGPGQFVEWHQKTYFLKPLLGANKMEDAV</sequence>
<evidence type="ECO:0000313" key="2">
    <source>
        <dbReference type="EMBL" id="GBM81413.1"/>
    </source>
</evidence>
<dbReference type="GO" id="GO:0003677">
    <property type="term" value="F:DNA binding"/>
    <property type="evidence" value="ECO:0007669"/>
    <property type="project" value="InterPro"/>
</dbReference>
<dbReference type="Proteomes" id="UP000499080">
    <property type="component" value="Unassembled WGS sequence"/>
</dbReference>
<accession>A0A4Y2IU89</accession>